<dbReference type="NCBIfam" id="TIGR02466">
    <property type="entry name" value="TIGR02466 family protein"/>
    <property type="match status" value="1"/>
</dbReference>
<dbReference type="InterPro" id="IPR012668">
    <property type="entry name" value="CHP02466"/>
</dbReference>
<keyword evidence="2" id="KW-1185">Reference proteome</keyword>
<dbReference type="Proteomes" id="UP000316096">
    <property type="component" value="Unassembled WGS sequence"/>
</dbReference>
<dbReference type="EMBL" id="VFOZ01000001">
    <property type="protein sequence ID" value="TQL96617.1"/>
    <property type="molecule type" value="Genomic_DNA"/>
</dbReference>
<dbReference type="Pfam" id="PF13759">
    <property type="entry name" value="2OG-FeII_Oxy_5"/>
    <property type="match status" value="1"/>
</dbReference>
<reference evidence="1 2" key="1">
    <citation type="submission" date="2019-06" db="EMBL/GenBank/DDBJ databases">
        <title>Sequencing the genomes of 1000 actinobacteria strains.</title>
        <authorList>
            <person name="Klenk H.-P."/>
        </authorList>
    </citation>
    <scope>NUCLEOTIDE SEQUENCE [LARGE SCALE GENOMIC DNA]</scope>
    <source>
        <strain evidence="1 2">DSM 102200</strain>
    </source>
</reference>
<dbReference type="AlphaFoldDB" id="A0A543CI83"/>
<dbReference type="Gene3D" id="2.60.120.620">
    <property type="entry name" value="q2cbj1_9rhob like domain"/>
    <property type="match status" value="1"/>
</dbReference>
<organism evidence="1 2">
    <name type="scientific">Actinoallomurus bryophytorum</name>
    <dbReference type="NCBI Taxonomy" id="1490222"/>
    <lineage>
        <taxon>Bacteria</taxon>
        <taxon>Bacillati</taxon>
        <taxon>Actinomycetota</taxon>
        <taxon>Actinomycetes</taxon>
        <taxon>Streptosporangiales</taxon>
        <taxon>Thermomonosporaceae</taxon>
        <taxon>Actinoallomurus</taxon>
    </lineage>
</organism>
<evidence type="ECO:0000313" key="2">
    <source>
        <dbReference type="Proteomes" id="UP000316096"/>
    </source>
</evidence>
<name>A0A543CI83_9ACTN</name>
<evidence type="ECO:0000313" key="1">
    <source>
        <dbReference type="EMBL" id="TQL96617.1"/>
    </source>
</evidence>
<sequence>MTMAGTALTRAGGSRALMRAWRTPIYTADIPDADQYNPRLRELVLEAEKTDTQAANFGGIDAIKSSQTILRWDDPAIDWFKRQIVDAVTALTRDTLGEAANEVTQGIEAEGWAVVYRSGGSLRPHTHHDSAWSGVYYVSSGTDEDAASVDGATDAGYLQLLDPRPAAIARQATAGPERIQPVPGRMVAFPGWLPHSVQATLTGAGLRICIAWNVAYDKTWQGMS</sequence>
<accession>A0A543CI83</accession>
<protein>
    <submittedName>
        <fullName evidence="1">Uncharacterized protein (TIGR02466 family)</fullName>
    </submittedName>
</protein>
<comment type="caution">
    <text evidence="1">The sequence shown here is derived from an EMBL/GenBank/DDBJ whole genome shotgun (WGS) entry which is preliminary data.</text>
</comment>
<proteinExistence type="predicted"/>
<gene>
    <name evidence="1" type="ORF">FB559_2156</name>
</gene>